<accession>A0A7V8NTI1</accession>
<evidence type="ECO:0000256" key="1">
    <source>
        <dbReference type="SAM" id="SignalP"/>
    </source>
</evidence>
<feature type="signal peptide" evidence="1">
    <location>
        <begin position="1"/>
        <end position="23"/>
    </location>
</feature>
<protein>
    <submittedName>
        <fullName evidence="2">Uncharacterized protein</fullName>
    </submittedName>
</protein>
<keyword evidence="3" id="KW-1185">Reference proteome</keyword>
<keyword evidence="1" id="KW-0732">Signal</keyword>
<name>A0A7V8NTI1_9BACT</name>
<gene>
    <name evidence="2" type="ORF">HRJ53_19505</name>
</gene>
<evidence type="ECO:0000313" key="2">
    <source>
        <dbReference type="EMBL" id="MBA0087176.1"/>
    </source>
</evidence>
<dbReference type="AlphaFoldDB" id="A0A7V8NTI1"/>
<dbReference type="EMBL" id="JACDQQ010001865">
    <property type="protein sequence ID" value="MBA0087176.1"/>
    <property type="molecule type" value="Genomic_DNA"/>
</dbReference>
<comment type="caution">
    <text evidence="2">The sequence shown here is derived from an EMBL/GenBank/DDBJ whole genome shotgun (WGS) entry which is preliminary data.</text>
</comment>
<feature type="chain" id="PRO_5030678199" evidence="1">
    <location>
        <begin position="24"/>
        <end position="233"/>
    </location>
</feature>
<organism evidence="2 3">
    <name type="scientific">Candidatus Acidiferrum panamense</name>
    <dbReference type="NCBI Taxonomy" id="2741543"/>
    <lineage>
        <taxon>Bacteria</taxon>
        <taxon>Pseudomonadati</taxon>
        <taxon>Acidobacteriota</taxon>
        <taxon>Terriglobia</taxon>
        <taxon>Candidatus Acidiferrales</taxon>
        <taxon>Candidatus Acidiferrum</taxon>
    </lineage>
</organism>
<dbReference type="Proteomes" id="UP000567293">
    <property type="component" value="Unassembled WGS sequence"/>
</dbReference>
<sequence>MSFKTACLGSALALVTCATLSLAGQKKTAPGVLVQDKGKFDIKLAGQTVGHEEFEIAPAEGGWLAKGSSDIKPPEGAPSKVTGSLTLLSNGSPISYEWKAQSGKNSGAHIVFANGVARITLEMQGARPFQQDLSFNSPLIAVLDNNLYYQYAVLARIYDWSKGGEQTFPVLIPQELTPGTVTVLSTGAAAADGRTYEGLKVTSSDLEILLLLDNNHRLVRLEVPAAKVSVIRE</sequence>
<proteinExistence type="predicted"/>
<reference evidence="2" key="1">
    <citation type="submission" date="2020-06" db="EMBL/GenBank/DDBJ databases">
        <title>Legume-microbial interactions unlock mineral nutrients during tropical forest succession.</title>
        <authorList>
            <person name="Epihov D.Z."/>
        </authorList>
    </citation>
    <scope>NUCLEOTIDE SEQUENCE [LARGE SCALE GENOMIC DNA]</scope>
    <source>
        <strain evidence="2">Pan2503</strain>
    </source>
</reference>
<evidence type="ECO:0000313" key="3">
    <source>
        <dbReference type="Proteomes" id="UP000567293"/>
    </source>
</evidence>